<accession>A0A0B4D5V6</accession>
<evidence type="ECO:0000313" key="7">
    <source>
        <dbReference type="Proteomes" id="UP000031196"/>
    </source>
</evidence>
<dbReference type="GO" id="GO:0003677">
    <property type="term" value="F:DNA binding"/>
    <property type="evidence" value="ECO:0007669"/>
    <property type="project" value="InterPro"/>
</dbReference>
<keyword evidence="2 3" id="KW-0067">ATP-binding</keyword>
<dbReference type="CDD" id="cd01127">
    <property type="entry name" value="TrwB_TraG_TraD_VirD4"/>
    <property type="match status" value="1"/>
</dbReference>
<dbReference type="InterPro" id="IPR050206">
    <property type="entry name" value="FtsK/SpoIIIE/SftA"/>
</dbReference>
<dbReference type="PROSITE" id="PS50901">
    <property type="entry name" value="FTSK"/>
    <property type="match status" value="1"/>
</dbReference>
<evidence type="ECO:0000256" key="3">
    <source>
        <dbReference type="PROSITE-ProRule" id="PRU00289"/>
    </source>
</evidence>
<dbReference type="InterPro" id="IPR027417">
    <property type="entry name" value="P-loop_NTPase"/>
</dbReference>
<evidence type="ECO:0000256" key="1">
    <source>
        <dbReference type="ARBA" id="ARBA00022741"/>
    </source>
</evidence>
<protein>
    <recommendedName>
        <fullName evidence="5">FtsK domain-containing protein</fullName>
    </recommendedName>
</protein>
<comment type="caution">
    <text evidence="6">The sequence shown here is derived from an EMBL/GenBank/DDBJ whole genome shotgun (WGS) entry which is preliminary data.</text>
</comment>
<dbReference type="GO" id="GO:0005524">
    <property type="term" value="F:ATP binding"/>
    <property type="evidence" value="ECO:0007669"/>
    <property type="project" value="UniProtKB-UniRule"/>
</dbReference>
<evidence type="ECO:0000256" key="4">
    <source>
        <dbReference type="SAM" id="MobiDB-lite"/>
    </source>
</evidence>
<evidence type="ECO:0000259" key="5">
    <source>
        <dbReference type="PROSITE" id="PS50901"/>
    </source>
</evidence>
<feature type="region of interest" description="Disordered" evidence="4">
    <location>
        <begin position="624"/>
        <end position="696"/>
    </location>
</feature>
<dbReference type="PANTHER" id="PTHR22683:SF41">
    <property type="entry name" value="DNA TRANSLOCASE FTSK"/>
    <property type="match status" value="1"/>
</dbReference>
<dbReference type="PANTHER" id="PTHR22683">
    <property type="entry name" value="SPORULATION PROTEIN RELATED"/>
    <property type="match status" value="1"/>
</dbReference>
<dbReference type="Proteomes" id="UP000031196">
    <property type="component" value="Unassembled WGS sequence"/>
</dbReference>
<sequence length="696" mass="75338">MFTLFKGKPSAPDSQDGLSAAQAIGAEAAMAKYRRGDTEDGEKLLLKHGLTFDAAAAYLASLRTEDVATEPATPAPAPVNTDGAGELKVNVPHEYTDTIEQRAKLIAWLWAQNGEGWQIESFDKEKMKVVAVRGKRPNMRPGAAVYPLESRATASNGDLSATTHGAFGRTMLSYDFALGTAVTAKLPPATVEIREWLLQKNPKQKSWELELLPLFGVQDGEGVLERVIITRADQPMDRMKAMAYWMEVARTVVGHSGWTVEMDDRTGRVELISGKIRKLPRVVPGQDFLPREIDTENWSSFPIGRNSTGETVCVDLQAGPHSLVVGGTGSGKSVACRGIILNSLAHGFEVMIFDPQKEAAGLLGIKPWTKGIFIKSVEEAAAGLDAIYAEVRRRIGLITAVEGENWMDLPRGTVKPWLVLLDEYSALITPDDKPIGVDSKHELMLEWQADAGARAKIRSNVGKIAKQARSVGIHLVIATQRPDAADLGGNVRENLGTILQLVVPSKPPSPEAMGMVFPKAFAASAMEELSLLNDGRSKGFALSYLEGGGVQGFRVGLVEKDDMAVYAEEMGIPLGVPLELAEAEPAAYTTIDPKPAWEIEPAEEEVVVELGEMEMQWGDLEIASDSESESEPKHEEPAPAAAPTWGPLPEVEDDEDPFATSAPVVKVPRPADPDEDDPFAAPVRKSAISQVDDFVW</sequence>
<proteinExistence type="predicted"/>
<dbReference type="Gene3D" id="3.40.50.300">
    <property type="entry name" value="P-loop containing nucleotide triphosphate hydrolases"/>
    <property type="match status" value="1"/>
</dbReference>
<evidence type="ECO:0000313" key="6">
    <source>
        <dbReference type="EMBL" id="KIC68729.1"/>
    </source>
</evidence>
<dbReference type="SMART" id="SM00382">
    <property type="entry name" value="AAA"/>
    <property type="match status" value="1"/>
</dbReference>
<reference evidence="6 7" key="1">
    <citation type="submission" date="2014-12" db="EMBL/GenBank/DDBJ databases">
        <title>Genome sequencing of Arthrobacter phenanthrenivorans SWC37.</title>
        <authorList>
            <person name="Tan P.W."/>
            <person name="Chan K.-G."/>
        </authorList>
    </citation>
    <scope>NUCLEOTIDE SEQUENCE [LARGE SCALE GENOMIC DNA]</scope>
    <source>
        <strain evidence="6 7">SWC37</strain>
    </source>
</reference>
<evidence type="ECO:0000256" key="2">
    <source>
        <dbReference type="ARBA" id="ARBA00022840"/>
    </source>
</evidence>
<keyword evidence="1 3" id="KW-0547">Nucleotide-binding</keyword>
<dbReference type="SUPFAM" id="SSF52540">
    <property type="entry name" value="P-loop containing nucleoside triphosphate hydrolases"/>
    <property type="match status" value="1"/>
</dbReference>
<dbReference type="EMBL" id="JWTB01000008">
    <property type="protein sequence ID" value="KIC68729.1"/>
    <property type="molecule type" value="Genomic_DNA"/>
</dbReference>
<feature type="binding site" evidence="3">
    <location>
        <begin position="326"/>
        <end position="333"/>
    </location>
    <ligand>
        <name>ATP</name>
        <dbReference type="ChEBI" id="CHEBI:30616"/>
    </ligand>
</feature>
<dbReference type="InterPro" id="IPR003593">
    <property type="entry name" value="AAA+_ATPase"/>
</dbReference>
<dbReference type="AlphaFoldDB" id="A0A0B4D5V6"/>
<gene>
    <name evidence="6" type="ORF">RM50_04560</name>
</gene>
<dbReference type="OrthoDB" id="5083868at2"/>
<dbReference type="RefSeq" id="WP_043450438.1">
    <property type="nucleotide sequence ID" value="NZ_JWTB01000008.1"/>
</dbReference>
<dbReference type="Pfam" id="PF01580">
    <property type="entry name" value="FtsK_SpoIIIE"/>
    <property type="match status" value="1"/>
</dbReference>
<dbReference type="InterPro" id="IPR002543">
    <property type="entry name" value="FtsK_dom"/>
</dbReference>
<organism evidence="6 7">
    <name type="scientific">Pseudarthrobacter phenanthrenivorans</name>
    <name type="common">Arthrobacter phenanthrenivorans</name>
    <dbReference type="NCBI Taxonomy" id="361575"/>
    <lineage>
        <taxon>Bacteria</taxon>
        <taxon>Bacillati</taxon>
        <taxon>Actinomycetota</taxon>
        <taxon>Actinomycetes</taxon>
        <taxon>Micrococcales</taxon>
        <taxon>Micrococcaceae</taxon>
        <taxon>Pseudarthrobacter</taxon>
    </lineage>
</organism>
<feature type="domain" description="FtsK" evidence="5">
    <location>
        <begin position="309"/>
        <end position="510"/>
    </location>
</feature>
<name>A0A0B4D5V6_PSEPS</name>